<keyword evidence="2" id="KW-0489">Methyltransferase</keyword>
<dbReference type="CDD" id="cd02440">
    <property type="entry name" value="AdoMet_MTases"/>
    <property type="match status" value="1"/>
</dbReference>
<comment type="caution">
    <text evidence="5">The sequence shown here is derived from an EMBL/GenBank/DDBJ whole genome shotgun (WGS) entry which is preliminary data.</text>
</comment>
<protein>
    <recommendedName>
        <fullName evidence="4">Methyltransferase type 11 domain-containing protein</fullName>
    </recommendedName>
</protein>
<organism evidence="5 6">
    <name type="scientific">Trichomonascus ciferrii</name>
    <dbReference type="NCBI Taxonomy" id="44093"/>
    <lineage>
        <taxon>Eukaryota</taxon>
        <taxon>Fungi</taxon>
        <taxon>Dikarya</taxon>
        <taxon>Ascomycota</taxon>
        <taxon>Saccharomycotina</taxon>
        <taxon>Dipodascomycetes</taxon>
        <taxon>Dipodascales</taxon>
        <taxon>Trichomonascaceae</taxon>
        <taxon>Trichomonascus</taxon>
        <taxon>Trichomonascus ciferrii complex</taxon>
    </lineage>
</organism>
<evidence type="ECO:0000313" key="6">
    <source>
        <dbReference type="Proteomes" id="UP000761534"/>
    </source>
</evidence>
<reference evidence="5" key="1">
    <citation type="journal article" date="2019" name="G3 (Bethesda)">
        <title>Genome Assemblies of Two Rare Opportunistic Yeast Pathogens: Diutina rugosa (syn. Candida rugosa) and Trichomonascus ciferrii (syn. Candida ciferrii).</title>
        <authorList>
            <person name="Mixao V."/>
            <person name="Saus E."/>
            <person name="Hansen A.P."/>
            <person name="Lass-Florl C."/>
            <person name="Gabaldon T."/>
        </authorList>
    </citation>
    <scope>NUCLEOTIDE SEQUENCE</scope>
    <source>
        <strain evidence="5">CBS 4856</strain>
    </source>
</reference>
<dbReference type="PANTHER" id="PTHR44942:SF4">
    <property type="entry name" value="METHYLTRANSFERASE TYPE 11 DOMAIN-CONTAINING PROTEIN"/>
    <property type="match status" value="1"/>
</dbReference>
<evidence type="ECO:0000259" key="4">
    <source>
        <dbReference type="Pfam" id="PF08241"/>
    </source>
</evidence>
<evidence type="ECO:0000256" key="2">
    <source>
        <dbReference type="ARBA" id="ARBA00022603"/>
    </source>
</evidence>
<accession>A0A642UWX4</accession>
<dbReference type="Pfam" id="PF08241">
    <property type="entry name" value="Methyltransf_11"/>
    <property type="match status" value="1"/>
</dbReference>
<dbReference type="EMBL" id="SWFS01000382">
    <property type="protein sequence ID" value="KAA8907249.1"/>
    <property type="molecule type" value="Genomic_DNA"/>
</dbReference>
<comment type="similarity">
    <text evidence="1">Belongs to the methyltransferase superfamily.</text>
</comment>
<feature type="domain" description="Methyltransferase type 11" evidence="4">
    <location>
        <begin position="50"/>
        <end position="137"/>
    </location>
</feature>
<dbReference type="GO" id="GO:0032259">
    <property type="term" value="P:methylation"/>
    <property type="evidence" value="ECO:0007669"/>
    <property type="project" value="UniProtKB-KW"/>
</dbReference>
<dbReference type="Gene3D" id="3.40.50.150">
    <property type="entry name" value="Vaccinia Virus protein VP39"/>
    <property type="match status" value="1"/>
</dbReference>
<dbReference type="AlphaFoldDB" id="A0A642UWX4"/>
<dbReference type="VEuPathDB" id="FungiDB:TRICI_005025"/>
<keyword evidence="6" id="KW-1185">Reference proteome</keyword>
<dbReference type="SUPFAM" id="SSF53335">
    <property type="entry name" value="S-adenosyl-L-methionine-dependent methyltransferases"/>
    <property type="match status" value="1"/>
</dbReference>
<gene>
    <name evidence="5" type="ORF">TRICI_005025</name>
</gene>
<evidence type="ECO:0000256" key="1">
    <source>
        <dbReference type="ARBA" id="ARBA00008361"/>
    </source>
</evidence>
<name>A0A642UWX4_9ASCO</name>
<dbReference type="InterPro" id="IPR013216">
    <property type="entry name" value="Methyltransf_11"/>
</dbReference>
<evidence type="ECO:0000313" key="5">
    <source>
        <dbReference type="EMBL" id="KAA8907249.1"/>
    </source>
</evidence>
<dbReference type="PANTHER" id="PTHR44942">
    <property type="entry name" value="METHYLTRANSF_11 DOMAIN-CONTAINING PROTEIN"/>
    <property type="match status" value="1"/>
</dbReference>
<proteinExistence type="inferred from homology"/>
<dbReference type="InterPro" id="IPR051052">
    <property type="entry name" value="Diverse_substrate_MTase"/>
</dbReference>
<sequence length="265" mass="30365">MTEAKAHQVSTNSFNENHAIYDQVRPNFIPEAVDCLTNNLGLHEGSKVMELASGTGKFTKAIKDNGYDLVTVEPSVGMIESFKKNFPDIPCVQGDSYKLPFDDNTFDAIIIAQAFHWFADDASMKELARVLKSGGKLGMIWNQEDLSDLPEDHWQVQVSKYILSFDGGVPQYRHMKWPLAIKGQSYVNPDYQDAYFKWQKKNNVEDIWPYWESRSYITALPKEKKAEVKAKVEELLKIHVKSKDIDQNNQITSNRYAHVVWTTKP</sequence>
<evidence type="ECO:0000256" key="3">
    <source>
        <dbReference type="ARBA" id="ARBA00022679"/>
    </source>
</evidence>
<keyword evidence="3" id="KW-0808">Transferase</keyword>
<dbReference type="InterPro" id="IPR029063">
    <property type="entry name" value="SAM-dependent_MTases_sf"/>
</dbReference>
<dbReference type="Proteomes" id="UP000761534">
    <property type="component" value="Unassembled WGS sequence"/>
</dbReference>
<dbReference type="OrthoDB" id="10027013at2759"/>
<dbReference type="GO" id="GO:0008757">
    <property type="term" value="F:S-adenosylmethionine-dependent methyltransferase activity"/>
    <property type="evidence" value="ECO:0007669"/>
    <property type="project" value="InterPro"/>
</dbReference>